<protein>
    <submittedName>
        <fullName evidence="1">Uncharacterized protein</fullName>
    </submittedName>
</protein>
<gene>
    <name evidence="1" type="ORF">DI626_09495</name>
</gene>
<name>A0A2W5BIV6_9BACT</name>
<comment type="caution">
    <text evidence="1">The sequence shown here is derived from an EMBL/GenBank/DDBJ whole genome shotgun (WGS) entry which is preliminary data.</text>
</comment>
<dbReference type="AlphaFoldDB" id="A0A2W5BIV6"/>
<evidence type="ECO:0000313" key="1">
    <source>
        <dbReference type="EMBL" id="PZO82951.1"/>
    </source>
</evidence>
<accession>A0A2W5BIV6</accession>
<organism evidence="1 2">
    <name type="scientific">Micavibrio aeruginosavorus</name>
    <dbReference type="NCBI Taxonomy" id="349221"/>
    <lineage>
        <taxon>Bacteria</taxon>
        <taxon>Pseudomonadati</taxon>
        <taxon>Bdellovibrionota</taxon>
        <taxon>Bdellovibrionia</taxon>
        <taxon>Bdellovibrionales</taxon>
        <taxon>Pseudobdellovibrionaceae</taxon>
        <taxon>Micavibrio</taxon>
    </lineage>
</organism>
<dbReference type="EMBL" id="QFNK01000231">
    <property type="protein sequence ID" value="PZO82951.1"/>
    <property type="molecule type" value="Genomic_DNA"/>
</dbReference>
<sequence>MTQLQKHQNLGSEIRSISTVFTTGAYGDRNKWAGYAYGRRESDGRRVRCKWNWDHATGITTISSYGEKSEFTKEEWSVISNARNEYDQKKASNAILDARKTQPKP</sequence>
<proteinExistence type="predicted"/>
<reference evidence="1 2" key="1">
    <citation type="submission" date="2017-08" db="EMBL/GenBank/DDBJ databases">
        <title>Infants hospitalized years apart are colonized by the same room-sourced microbial strains.</title>
        <authorList>
            <person name="Brooks B."/>
            <person name="Olm M.R."/>
            <person name="Firek B.A."/>
            <person name="Baker R."/>
            <person name="Thomas B.C."/>
            <person name="Morowitz M.J."/>
            <person name="Banfield J.F."/>
        </authorList>
    </citation>
    <scope>NUCLEOTIDE SEQUENCE [LARGE SCALE GENOMIC DNA]</scope>
    <source>
        <strain evidence="1">S2_018_000_R2_104</strain>
    </source>
</reference>
<evidence type="ECO:0000313" key="2">
    <source>
        <dbReference type="Proteomes" id="UP000249557"/>
    </source>
</evidence>
<dbReference type="Proteomes" id="UP000249557">
    <property type="component" value="Unassembled WGS sequence"/>
</dbReference>